<sequence length="275" mass="30789">MVVLLYLSGQAFGSWDGRCGNMSANNRMTGGDIADRGKWPWMVKLHTCKDTFKPETCNFTCGGSLISDRYILTAAHCVQTGQLMTATFGDYDSVADESTKITAQIEMNFNHHEYDIRHNFLNDIALLRIKTPLDLNDEHKRFEPICLPRPDLPTHLGEKCVLTGWGQTESKKLSSVLRQIDLPITYDYRCEEKFPCHYNRDTKFCTENLHGIKSACFGDSGGPLTCQLGNNGWVVRGVAAHIDKLDCTGNINAFTRVAPYTEWIAGVTGQRLSLV</sequence>
<evidence type="ECO:0000313" key="8">
    <source>
        <dbReference type="Proteomes" id="UP000759131"/>
    </source>
</evidence>
<evidence type="ECO:0000256" key="4">
    <source>
        <dbReference type="ARBA" id="ARBA00024195"/>
    </source>
</evidence>
<dbReference type="SMART" id="SM00020">
    <property type="entry name" value="Tryp_SPc"/>
    <property type="match status" value="1"/>
</dbReference>
<dbReference type="PRINTS" id="PR00722">
    <property type="entry name" value="CHYMOTRYPSIN"/>
</dbReference>
<evidence type="ECO:0000256" key="3">
    <source>
        <dbReference type="ARBA" id="ARBA00023180"/>
    </source>
</evidence>
<dbReference type="Gene3D" id="2.40.10.10">
    <property type="entry name" value="Trypsin-like serine proteases"/>
    <property type="match status" value="1"/>
</dbReference>
<feature type="domain" description="Peptidase S1" evidence="6">
    <location>
        <begin position="28"/>
        <end position="269"/>
    </location>
</feature>
<dbReference type="PROSITE" id="PS50240">
    <property type="entry name" value="TRYPSIN_DOM"/>
    <property type="match status" value="1"/>
</dbReference>
<comment type="similarity">
    <text evidence="4">Belongs to the peptidase S1 family. CLIP subfamily.</text>
</comment>
<dbReference type="PANTHER" id="PTHR24256">
    <property type="entry name" value="TRYPTASE-RELATED"/>
    <property type="match status" value="1"/>
</dbReference>
<proteinExistence type="inferred from homology"/>
<organism evidence="7">
    <name type="scientific">Medioppia subpectinata</name>
    <dbReference type="NCBI Taxonomy" id="1979941"/>
    <lineage>
        <taxon>Eukaryota</taxon>
        <taxon>Metazoa</taxon>
        <taxon>Ecdysozoa</taxon>
        <taxon>Arthropoda</taxon>
        <taxon>Chelicerata</taxon>
        <taxon>Arachnida</taxon>
        <taxon>Acari</taxon>
        <taxon>Acariformes</taxon>
        <taxon>Sarcoptiformes</taxon>
        <taxon>Oribatida</taxon>
        <taxon>Brachypylina</taxon>
        <taxon>Oppioidea</taxon>
        <taxon>Oppiidae</taxon>
        <taxon>Medioppia</taxon>
    </lineage>
</organism>
<keyword evidence="5" id="KW-0378">Hydrolase</keyword>
<name>A0A7R9KDW1_9ACAR</name>
<dbReference type="PROSITE" id="PS00135">
    <property type="entry name" value="TRYPSIN_SER"/>
    <property type="match status" value="1"/>
</dbReference>
<dbReference type="Proteomes" id="UP000759131">
    <property type="component" value="Unassembled WGS sequence"/>
</dbReference>
<keyword evidence="5" id="KW-0720">Serine protease</keyword>
<dbReference type="EMBL" id="OC855138">
    <property type="protein sequence ID" value="CAD7621310.1"/>
    <property type="molecule type" value="Genomic_DNA"/>
</dbReference>
<dbReference type="OrthoDB" id="5565075at2759"/>
<dbReference type="InterPro" id="IPR033116">
    <property type="entry name" value="TRYPSIN_SER"/>
</dbReference>
<dbReference type="FunFam" id="2.40.10.10:FF:000028">
    <property type="entry name" value="Serine protease easter"/>
    <property type="match status" value="1"/>
</dbReference>
<keyword evidence="1" id="KW-0732">Signal</keyword>
<dbReference type="GO" id="GO:0006508">
    <property type="term" value="P:proteolysis"/>
    <property type="evidence" value="ECO:0007669"/>
    <property type="project" value="UniProtKB-KW"/>
</dbReference>
<dbReference type="EMBL" id="CAJPIZ010000563">
    <property type="protein sequence ID" value="CAG2101740.1"/>
    <property type="molecule type" value="Genomic_DNA"/>
</dbReference>
<keyword evidence="8" id="KW-1185">Reference proteome</keyword>
<dbReference type="InterPro" id="IPR009003">
    <property type="entry name" value="Peptidase_S1_PA"/>
</dbReference>
<evidence type="ECO:0000256" key="1">
    <source>
        <dbReference type="ARBA" id="ARBA00022729"/>
    </source>
</evidence>
<dbReference type="AlphaFoldDB" id="A0A7R9KDW1"/>
<keyword evidence="5" id="KW-0645">Protease</keyword>
<keyword evidence="3" id="KW-0325">Glycoprotein</keyword>
<dbReference type="GO" id="GO:0004252">
    <property type="term" value="F:serine-type endopeptidase activity"/>
    <property type="evidence" value="ECO:0007669"/>
    <property type="project" value="InterPro"/>
</dbReference>
<dbReference type="InterPro" id="IPR051487">
    <property type="entry name" value="Ser/Thr_Proteases_Immune/Dev"/>
</dbReference>
<evidence type="ECO:0000259" key="6">
    <source>
        <dbReference type="PROSITE" id="PS50240"/>
    </source>
</evidence>
<evidence type="ECO:0000313" key="7">
    <source>
        <dbReference type="EMBL" id="CAD7621310.1"/>
    </source>
</evidence>
<dbReference type="InterPro" id="IPR001314">
    <property type="entry name" value="Peptidase_S1A"/>
</dbReference>
<dbReference type="InterPro" id="IPR018114">
    <property type="entry name" value="TRYPSIN_HIS"/>
</dbReference>
<reference evidence="7" key="1">
    <citation type="submission" date="2020-11" db="EMBL/GenBank/DDBJ databases">
        <authorList>
            <person name="Tran Van P."/>
        </authorList>
    </citation>
    <scope>NUCLEOTIDE SEQUENCE</scope>
</reference>
<dbReference type="SUPFAM" id="SSF50494">
    <property type="entry name" value="Trypsin-like serine proteases"/>
    <property type="match status" value="1"/>
</dbReference>
<evidence type="ECO:0000256" key="2">
    <source>
        <dbReference type="ARBA" id="ARBA00023157"/>
    </source>
</evidence>
<keyword evidence="2" id="KW-1015">Disulfide bond</keyword>
<protein>
    <recommendedName>
        <fullName evidence="6">Peptidase S1 domain-containing protein</fullName>
    </recommendedName>
</protein>
<dbReference type="InterPro" id="IPR001254">
    <property type="entry name" value="Trypsin_dom"/>
</dbReference>
<gene>
    <name evidence="7" type="ORF">OSB1V03_LOCUS1782</name>
</gene>
<accession>A0A7R9KDW1</accession>
<dbReference type="Pfam" id="PF00089">
    <property type="entry name" value="Trypsin"/>
    <property type="match status" value="1"/>
</dbReference>
<dbReference type="InterPro" id="IPR043504">
    <property type="entry name" value="Peptidase_S1_PA_chymotrypsin"/>
</dbReference>
<dbReference type="PROSITE" id="PS00134">
    <property type="entry name" value="TRYPSIN_HIS"/>
    <property type="match status" value="1"/>
</dbReference>
<evidence type="ECO:0000256" key="5">
    <source>
        <dbReference type="RuleBase" id="RU363034"/>
    </source>
</evidence>
<dbReference type="CDD" id="cd00190">
    <property type="entry name" value="Tryp_SPc"/>
    <property type="match status" value="1"/>
</dbReference>